<name>A0AAX4H9W6_9ASCO</name>
<feature type="domain" description="Thiamine pyrophosphate enzyme TPP-binding" evidence="10">
    <location>
        <begin position="486"/>
        <end position="586"/>
    </location>
</feature>
<gene>
    <name evidence="12" type="ORF">PUMCH_002537</name>
</gene>
<keyword evidence="13" id="KW-1185">Reference proteome</keyword>
<accession>A0AAX4H9W6</accession>
<dbReference type="FunFam" id="3.40.50.970:FF:000024">
    <property type="entry name" value="Pyruvate decarboxylase isozyme"/>
    <property type="match status" value="1"/>
</dbReference>
<evidence type="ECO:0000256" key="7">
    <source>
        <dbReference type="ARBA" id="ARBA00023239"/>
    </source>
</evidence>
<dbReference type="PIRSF" id="PIRSF036565">
    <property type="entry name" value="Pyruvt_ip_decrb"/>
    <property type="match status" value="1"/>
</dbReference>
<keyword evidence="3 8" id="KW-0479">Metal-binding</keyword>
<dbReference type="PANTHER" id="PTHR43452">
    <property type="entry name" value="PYRUVATE DECARBOXYLASE"/>
    <property type="match status" value="1"/>
</dbReference>
<dbReference type="CDD" id="cd07038">
    <property type="entry name" value="TPP_PYR_PDC_IPDC_like"/>
    <property type="match status" value="1"/>
</dbReference>
<dbReference type="GO" id="GO:0004737">
    <property type="term" value="F:pyruvate decarboxylase activity"/>
    <property type="evidence" value="ECO:0007669"/>
    <property type="project" value="TreeGrafter"/>
</dbReference>
<dbReference type="GeneID" id="88173602"/>
<comment type="similarity">
    <text evidence="2">Belongs to the TPP enzyme family.</text>
</comment>
<feature type="binding site" evidence="8">
    <location>
        <position position="526"/>
    </location>
    <ligand>
        <name>Mg(2+)</name>
        <dbReference type="ChEBI" id="CHEBI:18420"/>
    </ligand>
</feature>
<feature type="domain" description="Thiamine pyrophosphate enzyme N-terminal TPP-binding" evidence="11">
    <location>
        <begin position="52"/>
        <end position="153"/>
    </location>
</feature>
<dbReference type="GO" id="GO:0046872">
    <property type="term" value="F:metal ion binding"/>
    <property type="evidence" value="ECO:0007669"/>
    <property type="project" value="UniProtKB-KW"/>
</dbReference>
<dbReference type="EMBL" id="CP138896">
    <property type="protein sequence ID" value="WPK25231.1"/>
    <property type="molecule type" value="Genomic_DNA"/>
</dbReference>
<evidence type="ECO:0000256" key="4">
    <source>
        <dbReference type="ARBA" id="ARBA00022793"/>
    </source>
</evidence>
<feature type="binding site" evidence="8">
    <location>
        <position position="556"/>
    </location>
    <ligand>
        <name>Mg(2+)</name>
        <dbReference type="ChEBI" id="CHEBI:18420"/>
    </ligand>
</feature>
<keyword evidence="4" id="KW-0210">Decarboxylase</keyword>
<reference evidence="12 13" key="1">
    <citation type="submission" date="2023-10" db="EMBL/GenBank/DDBJ databases">
        <title>Draft Genome Sequence of Candida saopaulonensis from a very Premature Infant with Sepsis.</title>
        <authorList>
            <person name="Ning Y."/>
            <person name="Dai R."/>
            <person name="Xiao M."/>
            <person name="Xu Y."/>
            <person name="Yan Q."/>
            <person name="Zhang L."/>
        </authorList>
    </citation>
    <scope>NUCLEOTIDE SEQUENCE [LARGE SCALE GENOMIC DNA]</scope>
    <source>
        <strain evidence="12 13">19XY460</strain>
    </source>
</reference>
<keyword evidence="7" id="KW-0456">Lyase</keyword>
<comment type="cofactor">
    <cofactor evidence="1">
        <name>thiamine diphosphate</name>
        <dbReference type="ChEBI" id="CHEBI:58937"/>
    </cofactor>
</comment>
<comment type="cofactor">
    <cofactor evidence="8">
        <name>Mg(2+)</name>
        <dbReference type="ChEBI" id="CHEBI:18420"/>
    </cofactor>
    <text evidence="8">Binds 1 Mg(2+) per subunit.</text>
</comment>
<dbReference type="GO" id="GO:0030976">
    <property type="term" value="F:thiamine pyrophosphate binding"/>
    <property type="evidence" value="ECO:0007669"/>
    <property type="project" value="InterPro"/>
</dbReference>
<dbReference type="Gene3D" id="3.40.50.970">
    <property type="match status" value="2"/>
</dbReference>
<dbReference type="InterPro" id="IPR047214">
    <property type="entry name" value="TPP_PDC_IPDC"/>
</dbReference>
<sequence length="638" mass="71512">MISESPNLTIFHQKSSPSNNHTMAPVITRPGSEENLLNISSNDLLPLGEFLFIRILQANPKLRSVFGIPGDFNLNLLEHLYSDSLVNEVEFIGICNELNAAYAADGYAKVIKGLSVLITTFGVGELSAINGIAGAFAEFAPVLHIVGTSGVKAMAKADVATPGNIHNIHHLVQNKHPLLSPNHHVYKKCIEDISVASESLDTNVTANLEKIDKVICTILQESRPGYLFVPSDIPDIRVPKSRLTVPLDLGELRDPVLLEQVSSRILNKLYHSQKPSVVGDAFMTRSRVEAPFRSFVDKLPNDFVKLFNASMARNIDETLPNFVGVYAGNMTGDKSVVASIEKDTDTLLVMGFLDNEQNSGNYSQDYSQIKDVIKIHPDYVYIDEEYIMIKNFKTGERAFSIGDLIKRLDKTVDANKFLYNDHTLSNIPAKKPIVQLSLNDPVPSEVITQNKLVDFFNQYLRPNDILVVETCSFLFATPDLVFPKGVEYYSQQFYGSIGYALPATLGASRAEKDLGTERRVILVQGDGSAQMTVQELSSYIRYDIKAPEIFLLNNEGYTVERIIKGPTRSYNDIKDDWNWTELFKVFGDVKCEKHESKKINTTSDLKELCDRPKTSKVEFFELRLAKFDVPQRFRDMFT</sequence>
<evidence type="ECO:0000259" key="10">
    <source>
        <dbReference type="Pfam" id="PF02775"/>
    </source>
</evidence>
<keyword evidence="6" id="KW-0786">Thiamine pyrophosphate</keyword>
<evidence type="ECO:0008006" key="14">
    <source>
        <dbReference type="Google" id="ProtNLM"/>
    </source>
</evidence>
<evidence type="ECO:0000313" key="12">
    <source>
        <dbReference type="EMBL" id="WPK25231.1"/>
    </source>
</evidence>
<proteinExistence type="inferred from homology"/>
<dbReference type="Proteomes" id="UP001338582">
    <property type="component" value="Chromosome 3"/>
</dbReference>
<dbReference type="GO" id="GO:0000949">
    <property type="term" value="P:aromatic amino acid family catabolic process to alcohol via Ehrlich pathway"/>
    <property type="evidence" value="ECO:0007669"/>
    <property type="project" value="TreeGrafter"/>
</dbReference>
<dbReference type="InterPro" id="IPR029035">
    <property type="entry name" value="DHS-like_NAD/FAD-binding_dom"/>
</dbReference>
<dbReference type="SUPFAM" id="SSF52518">
    <property type="entry name" value="Thiamin diphosphate-binding fold (THDP-binding)"/>
    <property type="match status" value="2"/>
</dbReference>
<evidence type="ECO:0000256" key="8">
    <source>
        <dbReference type="PIRSR" id="PIRSR036565-2"/>
    </source>
</evidence>
<evidence type="ECO:0000259" key="11">
    <source>
        <dbReference type="Pfam" id="PF02776"/>
    </source>
</evidence>
<evidence type="ECO:0000256" key="6">
    <source>
        <dbReference type="ARBA" id="ARBA00023052"/>
    </source>
</evidence>
<dbReference type="GO" id="GO:0005634">
    <property type="term" value="C:nucleus"/>
    <property type="evidence" value="ECO:0007669"/>
    <property type="project" value="TreeGrafter"/>
</dbReference>
<organism evidence="12 13">
    <name type="scientific">Australozyma saopauloensis</name>
    <dbReference type="NCBI Taxonomy" id="291208"/>
    <lineage>
        <taxon>Eukaryota</taxon>
        <taxon>Fungi</taxon>
        <taxon>Dikarya</taxon>
        <taxon>Ascomycota</taxon>
        <taxon>Saccharomycotina</taxon>
        <taxon>Pichiomycetes</taxon>
        <taxon>Metschnikowiaceae</taxon>
        <taxon>Australozyma</taxon>
    </lineage>
</organism>
<dbReference type="InterPro" id="IPR011766">
    <property type="entry name" value="TPP_enzyme_TPP-bd"/>
</dbReference>
<dbReference type="GO" id="GO:0005829">
    <property type="term" value="C:cytosol"/>
    <property type="evidence" value="ECO:0007669"/>
    <property type="project" value="TreeGrafter"/>
</dbReference>
<feature type="region of interest" description="Disordered" evidence="9">
    <location>
        <begin position="1"/>
        <end position="21"/>
    </location>
</feature>
<evidence type="ECO:0000256" key="2">
    <source>
        <dbReference type="ARBA" id="ARBA00007812"/>
    </source>
</evidence>
<dbReference type="InterPro" id="IPR012110">
    <property type="entry name" value="PDC/IPDC-like"/>
</dbReference>
<dbReference type="CDD" id="cd02005">
    <property type="entry name" value="TPP_PDC_IPDC"/>
    <property type="match status" value="1"/>
</dbReference>
<evidence type="ECO:0000313" key="13">
    <source>
        <dbReference type="Proteomes" id="UP001338582"/>
    </source>
</evidence>
<dbReference type="Pfam" id="PF02775">
    <property type="entry name" value="TPP_enzyme_C"/>
    <property type="match status" value="1"/>
</dbReference>
<evidence type="ECO:0000256" key="1">
    <source>
        <dbReference type="ARBA" id="ARBA00001964"/>
    </source>
</evidence>
<evidence type="ECO:0000256" key="9">
    <source>
        <dbReference type="SAM" id="MobiDB-lite"/>
    </source>
</evidence>
<dbReference type="KEGG" id="asau:88173602"/>
<dbReference type="PANTHER" id="PTHR43452:SF3">
    <property type="entry name" value="TRANSAMINATED AMINO ACID DECARBOXYLASE"/>
    <property type="match status" value="1"/>
</dbReference>
<dbReference type="InterPro" id="IPR047213">
    <property type="entry name" value="TPP_PYR_PDC_IPDC-like"/>
</dbReference>
<dbReference type="Gene3D" id="3.40.50.1220">
    <property type="entry name" value="TPP-binding domain"/>
    <property type="match status" value="1"/>
</dbReference>
<dbReference type="Pfam" id="PF02776">
    <property type="entry name" value="TPP_enzyme_N"/>
    <property type="match status" value="1"/>
</dbReference>
<dbReference type="RefSeq" id="XP_062877614.1">
    <property type="nucleotide sequence ID" value="XM_063021544.1"/>
</dbReference>
<dbReference type="InterPro" id="IPR012001">
    <property type="entry name" value="Thiamin_PyroP_enz_TPP-bd_dom"/>
</dbReference>
<protein>
    <recommendedName>
        <fullName evidence="14">Phenylpyruvate decarboxylase</fullName>
    </recommendedName>
</protein>
<evidence type="ECO:0000256" key="5">
    <source>
        <dbReference type="ARBA" id="ARBA00022842"/>
    </source>
</evidence>
<evidence type="ECO:0000256" key="3">
    <source>
        <dbReference type="ARBA" id="ARBA00022723"/>
    </source>
</evidence>
<dbReference type="SUPFAM" id="SSF52467">
    <property type="entry name" value="DHS-like NAD/FAD-binding domain"/>
    <property type="match status" value="1"/>
</dbReference>
<dbReference type="AlphaFoldDB" id="A0AAX4H9W6"/>
<feature type="binding site" evidence="8">
    <location>
        <position position="554"/>
    </location>
    <ligand>
        <name>Mg(2+)</name>
        <dbReference type="ChEBI" id="CHEBI:18420"/>
    </ligand>
</feature>
<keyword evidence="5 8" id="KW-0460">Magnesium</keyword>
<dbReference type="InterPro" id="IPR029061">
    <property type="entry name" value="THDP-binding"/>
</dbReference>